<name>A0ABT7C1D2_9CYAN</name>
<sequence length="65" mass="7337">MFRADRDRSLLENFAIATTTGPIAMKNPDCCDRRSNWRSTLRSHKSIGMSIAIAFQPLPLDCKLP</sequence>
<comment type="caution">
    <text evidence="1">The sequence shown here is derived from an EMBL/GenBank/DDBJ whole genome shotgun (WGS) entry which is preliminary data.</text>
</comment>
<dbReference type="EMBL" id="JAQOSQ010000030">
    <property type="protein sequence ID" value="MDJ1185268.1"/>
    <property type="molecule type" value="Genomic_DNA"/>
</dbReference>
<protein>
    <submittedName>
        <fullName evidence="1">Uncharacterized protein</fullName>
    </submittedName>
</protein>
<reference evidence="1 2" key="1">
    <citation type="submission" date="2023-01" db="EMBL/GenBank/DDBJ databases">
        <title>Novel diversity within Roseofilum (Cyanobacteria; Desertifilaceae) from marine benthic mats with descriptions of four novel species.</title>
        <authorList>
            <person name="Wang Y."/>
            <person name="Berthold D.E."/>
            <person name="Hu J."/>
            <person name="Lefler F.W."/>
            <person name="Laughinghouse H.D. IV."/>
        </authorList>
    </citation>
    <scope>NUCLEOTIDE SEQUENCE [LARGE SCALE GENOMIC DNA]</scope>
    <source>
        <strain evidence="1 2">BLCC-M143</strain>
    </source>
</reference>
<dbReference type="RefSeq" id="WP_283759913.1">
    <property type="nucleotide sequence ID" value="NZ_JAQOSQ010000030.1"/>
</dbReference>
<dbReference type="Proteomes" id="UP001232992">
    <property type="component" value="Unassembled WGS sequence"/>
</dbReference>
<keyword evidence="2" id="KW-1185">Reference proteome</keyword>
<accession>A0ABT7C1D2</accession>
<evidence type="ECO:0000313" key="1">
    <source>
        <dbReference type="EMBL" id="MDJ1185268.1"/>
    </source>
</evidence>
<organism evidence="1 2">
    <name type="scientific">Roseofilum casamattae BLCC-M143</name>
    <dbReference type="NCBI Taxonomy" id="3022442"/>
    <lineage>
        <taxon>Bacteria</taxon>
        <taxon>Bacillati</taxon>
        <taxon>Cyanobacteriota</taxon>
        <taxon>Cyanophyceae</taxon>
        <taxon>Desertifilales</taxon>
        <taxon>Desertifilaceae</taxon>
        <taxon>Roseofilum</taxon>
        <taxon>Roseofilum casamattae</taxon>
    </lineage>
</organism>
<gene>
    <name evidence="1" type="ORF">PMH09_18935</name>
</gene>
<evidence type="ECO:0000313" key="2">
    <source>
        <dbReference type="Proteomes" id="UP001232992"/>
    </source>
</evidence>
<proteinExistence type="predicted"/>